<reference evidence="1 2" key="1">
    <citation type="submission" date="2020-01" db="EMBL/GenBank/DDBJ databases">
        <title>Insect and environment-associated Actinomycetes.</title>
        <authorList>
            <person name="Currrie C."/>
            <person name="Chevrette M."/>
            <person name="Carlson C."/>
            <person name="Stubbendieck R."/>
            <person name="Wendt-Pienkowski E."/>
        </authorList>
    </citation>
    <scope>NUCLEOTIDE SEQUENCE [LARGE SCALE GENOMIC DNA]</scope>
    <source>
        <strain evidence="1 2">SID10258</strain>
    </source>
</reference>
<evidence type="ECO:0000313" key="2">
    <source>
        <dbReference type="Proteomes" id="UP000475532"/>
    </source>
</evidence>
<dbReference type="RefSeq" id="WP_163063889.1">
    <property type="nucleotide sequence ID" value="NZ_JAAGLI010001133.1"/>
</dbReference>
<name>A0A6L9QX59_9ACTN</name>
<dbReference type="InterPro" id="IPR035903">
    <property type="entry name" value="HesB-like_dom_sf"/>
</dbReference>
<sequence length="100" mass="10409">MLILTGAAATALRDLSSRSELPDGTGVRIAPRDGDASLLALTPAAGPDSTDEVVETEGVRLFLESSTAAVLRGKVLDARMDERGSVGFIINTPSCEKHAE</sequence>
<dbReference type="EMBL" id="JAAGLI010001133">
    <property type="protein sequence ID" value="NEA29163.1"/>
    <property type="molecule type" value="Genomic_DNA"/>
</dbReference>
<evidence type="ECO:0000313" key="1">
    <source>
        <dbReference type="EMBL" id="NEA29163.1"/>
    </source>
</evidence>
<comment type="caution">
    <text evidence="1">The sequence shown here is derived from an EMBL/GenBank/DDBJ whole genome shotgun (WGS) entry which is preliminary data.</text>
</comment>
<gene>
    <name evidence="1" type="ORF">G3I70_42675</name>
</gene>
<dbReference type="SUPFAM" id="SSF89360">
    <property type="entry name" value="HesB-like domain"/>
    <property type="match status" value="1"/>
</dbReference>
<dbReference type="AlphaFoldDB" id="A0A6L9QX59"/>
<protein>
    <submittedName>
        <fullName evidence="1">Fe-S cluster assembly protein HesB</fullName>
    </submittedName>
</protein>
<dbReference type="Proteomes" id="UP000475532">
    <property type="component" value="Unassembled WGS sequence"/>
</dbReference>
<accession>A0A6L9QX59</accession>
<proteinExistence type="predicted"/>
<dbReference type="Gene3D" id="2.60.300.12">
    <property type="entry name" value="HesB-like domain"/>
    <property type="match status" value="1"/>
</dbReference>
<organism evidence="1 2">
    <name type="scientific">Actinomadura bangladeshensis</name>
    <dbReference type="NCBI Taxonomy" id="453573"/>
    <lineage>
        <taxon>Bacteria</taxon>
        <taxon>Bacillati</taxon>
        <taxon>Actinomycetota</taxon>
        <taxon>Actinomycetes</taxon>
        <taxon>Streptosporangiales</taxon>
        <taxon>Thermomonosporaceae</taxon>
        <taxon>Actinomadura</taxon>
    </lineage>
</organism>